<dbReference type="PANTHER" id="PTHR10948:SF23">
    <property type="entry name" value="TRANSPOSASE INSI FOR INSERTION SEQUENCE ELEMENT IS30A-RELATED"/>
    <property type="match status" value="1"/>
</dbReference>
<dbReference type="NCBIfam" id="NF033563">
    <property type="entry name" value="transpos_IS30"/>
    <property type="match status" value="1"/>
</dbReference>
<sequence>MDLQDSFLLKAARLCPAGIRTEADVDMPVYFCNPASPWQRGFNENTNGLLRQYFPKGTDLSAHTRDQLDAVAAELNARPRKTLDWDTPAERLAMLLTATN</sequence>
<evidence type="ECO:0000259" key="3">
    <source>
        <dbReference type="PROSITE" id="PS50994"/>
    </source>
</evidence>
<evidence type="ECO:0000256" key="1">
    <source>
        <dbReference type="ARBA" id="ARBA00002190"/>
    </source>
</evidence>
<evidence type="ECO:0000313" key="4">
    <source>
        <dbReference type="EMBL" id="MDP9864300.1"/>
    </source>
</evidence>
<reference evidence="4 5" key="1">
    <citation type="submission" date="2023-07" db="EMBL/GenBank/DDBJ databases">
        <title>Sequencing the genomes of 1000 actinobacteria strains.</title>
        <authorList>
            <person name="Klenk H.-P."/>
        </authorList>
    </citation>
    <scope>NUCLEOTIDE SEQUENCE [LARGE SCALE GENOMIC DNA]</scope>
    <source>
        <strain evidence="4 5">DSM 44109</strain>
    </source>
</reference>
<dbReference type="InterPro" id="IPR036397">
    <property type="entry name" value="RNaseH_sf"/>
</dbReference>
<dbReference type="PROSITE" id="PS01043">
    <property type="entry name" value="TRANSPOSASE_IS30"/>
    <property type="match status" value="1"/>
</dbReference>
<feature type="domain" description="Integrase catalytic" evidence="3">
    <location>
        <begin position="1"/>
        <end position="96"/>
    </location>
</feature>
<dbReference type="InterPro" id="IPR053392">
    <property type="entry name" value="Transposase_IS30-like"/>
</dbReference>
<dbReference type="SUPFAM" id="SSF53098">
    <property type="entry name" value="Ribonuclease H-like"/>
    <property type="match status" value="1"/>
</dbReference>
<dbReference type="InterPro" id="IPR051917">
    <property type="entry name" value="Transposase-Integrase"/>
</dbReference>
<comment type="similarity">
    <text evidence="2">Belongs to the transposase IS30 family.</text>
</comment>
<dbReference type="PROSITE" id="PS50994">
    <property type="entry name" value="INTEGRASE"/>
    <property type="match status" value="1"/>
</dbReference>
<evidence type="ECO:0000313" key="5">
    <source>
        <dbReference type="Proteomes" id="UP001230426"/>
    </source>
</evidence>
<name>A0ABT9R4Y6_9ACTN</name>
<dbReference type="InterPro" id="IPR001584">
    <property type="entry name" value="Integrase_cat-core"/>
</dbReference>
<dbReference type="EMBL" id="JAUSRB010000002">
    <property type="protein sequence ID" value="MDP9864300.1"/>
    <property type="molecule type" value="Genomic_DNA"/>
</dbReference>
<evidence type="ECO:0000256" key="2">
    <source>
        <dbReference type="ARBA" id="ARBA00006363"/>
    </source>
</evidence>
<dbReference type="InterPro" id="IPR001598">
    <property type="entry name" value="Transposase_IS30_CS"/>
</dbReference>
<protein>
    <submittedName>
        <fullName evidence="4">IS30 family transposase</fullName>
    </submittedName>
</protein>
<dbReference type="PANTHER" id="PTHR10948">
    <property type="entry name" value="TRANSPOSASE"/>
    <property type="match status" value="1"/>
</dbReference>
<comment type="caution">
    <text evidence="4">The sequence shown here is derived from an EMBL/GenBank/DDBJ whole genome shotgun (WGS) entry which is preliminary data.</text>
</comment>
<organism evidence="4 5">
    <name type="scientific">Streptosporangium brasiliense</name>
    <dbReference type="NCBI Taxonomy" id="47480"/>
    <lineage>
        <taxon>Bacteria</taxon>
        <taxon>Bacillati</taxon>
        <taxon>Actinomycetota</taxon>
        <taxon>Actinomycetes</taxon>
        <taxon>Streptosporangiales</taxon>
        <taxon>Streptosporangiaceae</taxon>
        <taxon>Streptosporangium</taxon>
    </lineage>
</organism>
<dbReference type="Gene3D" id="3.30.420.10">
    <property type="entry name" value="Ribonuclease H-like superfamily/Ribonuclease H"/>
    <property type="match status" value="1"/>
</dbReference>
<keyword evidence="5" id="KW-1185">Reference proteome</keyword>
<accession>A0ABT9R4Y6</accession>
<proteinExistence type="inferred from homology"/>
<dbReference type="Proteomes" id="UP001230426">
    <property type="component" value="Unassembled WGS sequence"/>
</dbReference>
<gene>
    <name evidence="4" type="ORF">J2S55_003566</name>
</gene>
<dbReference type="InterPro" id="IPR012337">
    <property type="entry name" value="RNaseH-like_sf"/>
</dbReference>
<comment type="function">
    <text evidence="1">Required for the transposition of the insertion element.</text>
</comment>